<comment type="caution">
    <text evidence="2">The sequence shown here is derived from an EMBL/GenBank/DDBJ whole genome shotgun (WGS) entry which is preliminary data.</text>
</comment>
<dbReference type="EMBL" id="CAXLJM020000023">
    <property type="protein sequence ID" value="CAL8089516.1"/>
    <property type="molecule type" value="Genomic_DNA"/>
</dbReference>
<gene>
    <name evidence="2" type="ORF">ODALV1_LOCUS7400</name>
</gene>
<feature type="chain" id="PRO_5045041645" description="Apolipoprotein D" evidence="1">
    <location>
        <begin position="25"/>
        <end position="201"/>
    </location>
</feature>
<feature type="signal peptide" evidence="1">
    <location>
        <begin position="1"/>
        <end position="24"/>
    </location>
</feature>
<reference evidence="2 3" key="1">
    <citation type="submission" date="2024-08" db="EMBL/GenBank/DDBJ databases">
        <authorList>
            <person name="Cucini C."/>
            <person name="Frati F."/>
        </authorList>
    </citation>
    <scope>NUCLEOTIDE SEQUENCE [LARGE SCALE GENOMIC DNA]</scope>
</reference>
<dbReference type="CDD" id="cd00301">
    <property type="entry name" value="lipocalin_FABP"/>
    <property type="match status" value="1"/>
</dbReference>
<accession>A0ABP1Q547</accession>
<evidence type="ECO:0000313" key="3">
    <source>
        <dbReference type="Proteomes" id="UP001642540"/>
    </source>
</evidence>
<name>A0ABP1Q547_9HEXA</name>
<evidence type="ECO:0000313" key="2">
    <source>
        <dbReference type="EMBL" id="CAL8089516.1"/>
    </source>
</evidence>
<dbReference type="Proteomes" id="UP001642540">
    <property type="component" value="Unassembled WGS sequence"/>
</dbReference>
<dbReference type="Gene3D" id="2.40.128.20">
    <property type="match status" value="1"/>
</dbReference>
<organism evidence="2 3">
    <name type="scientific">Orchesella dallaii</name>
    <dbReference type="NCBI Taxonomy" id="48710"/>
    <lineage>
        <taxon>Eukaryota</taxon>
        <taxon>Metazoa</taxon>
        <taxon>Ecdysozoa</taxon>
        <taxon>Arthropoda</taxon>
        <taxon>Hexapoda</taxon>
        <taxon>Collembola</taxon>
        <taxon>Entomobryomorpha</taxon>
        <taxon>Entomobryoidea</taxon>
        <taxon>Orchesellidae</taxon>
        <taxon>Orchesellinae</taxon>
        <taxon>Orchesella</taxon>
    </lineage>
</organism>
<dbReference type="InterPro" id="IPR012674">
    <property type="entry name" value="Calycin"/>
</dbReference>
<evidence type="ECO:0000256" key="1">
    <source>
        <dbReference type="SAM" id="SignalP"/>
    </source>
</evidence>
<sequence>MSSYDLRSVLSFLVLLSAFGTCFGQANQTCIHTELVTPVYNFSVDSFLGTWYAHTIYSGLAQDATPLGFRCLSVNFSRSDDDIFDLTAEERYFTFPNGTDIPHVVTDDITISEKSQAIWKVMTFTEDGETLEADSVVVQTDYTNWALEFGCSVRDNYRYETMQIWSRVRNPDPEVVAILELLVNNYGFPPANGRLVDHLNC</sequence>
<evidence type="ECO:0008006" key="4">
    <source>
        <dbReference type="Google" id="ProtNLM"/>
    </source>
</evidence>
<keyword evidence="1" id="KW-0732">Signal</keyword>
<keyword evidence="3" id="KW-1185">Reference proteome</keyword>
<proteinExistence type="predicted"/>
<dbReference type="SUPFAM" id="SSF50814">
    <property type="entry name" value="Lipocalins"/>
    <property type="match status" value="1"/>
</dbReference>
<protein>
    <recommendedName>
        <fullName evidence="4">Apolipoprotein D</fullName>
    </recommendedName>
</protein>